<dbReference type="InterPro" id="IPR011009">
    <property type="entry name" value="Kinase-like_dom_sf"/>
</dbReference>
<dbReference type="PROSITE" id="PS50011">
    <property type="entry name" value="PROTEIN_KINASE_DOM"/>
    <property type="match status" value="1"/>
</dbReference>
<evidence type="ECO:0000313" key="9">
    <source>
        <dbReference type="EMBL" id="CAK7228933.1"/>
    </source>
</evidence>
<organism evidence="9 10">
    <name type="scientific">Sporothrix curviconia</name>
    <dbReference type="NCBI Taxonomy" id="1260050"/>
    <lineage>
        <taxon>Eukaryota</taxon>
        <taxon>Fungi</taxon>
        <taxon>Dikarya</taxon>
        <taxon>Ascomycota</taxon>
        <taxon>Pezizomycotina</taxon>
        <taxon>Sordariomycetes</taxon>
        <taxon>Sordariomycetidae</taxon>
        <taxon>Ophiostomatales</taxon>
        <taxon>Ophiostomataceae</taxon>
        <taxon>Sporothrix</taxon>
    </lineage>
</organism>
<dbReference type="SMART" id="SM00220">
    <property type="entry name" value="S_TKc"/>
    <property type="match status" value="1"/>
</dbReference>
<proteinExistence type="predicted"/>
<keyword evidence="7" id="KW-0472">Membrane</keyword>
<dbReference type="Pfam" id="PF00069">
    <property type="entry name" value="Pkinase"/>
    <property type="match status" value="1"/>
</dbReference>
<comment type="caution">
    <text evidence="9">The sequence shown here is derived from an EMBL/GenBank/DDBJ whole genome shotgun (WGS) entry which is preliminary data.</text>
</comment>
<name>A0ABP0CAU4_9PEZI</name>
<reference evidence="9 10" key="1">
    <citation type="submission" date="2024-01" db="EMBL/GenBank/DDBJ databases">
        <authorList>
            <person name="Allen C."/>
            <person name="Tagirdzhanova G."/>
        </authorList>
    </citation>
    <scope>NUCLEOTIDE SEQUENCE [LARGE SCALE GENOMIC DNA]</scope>
</reference>
<dbReference type="PANTHER" id="PTHR24355">
    <property type="entry name" value="G PROTEIN-COUPLED RECEPTOR KINASE/RIBOSOMAL PROTEIN S6 KINASE"/>
    <property type="match status" value="1"/>
</dbReference>
<feature type="transmembrane region" description="Helical" evidence="7">
    <location>
        <begin position="12"/>
        <end position="31"/>
    </location>
</feature>
<evidence type="ECO:0000256" key="7">
    <source>
        <dbReference type="SAM" id="Phobius"/>
    </source>
</evidence>
<keyword evidence="1" id="KW-0723">Serine/threonine-protein kinase</keyword>
<keyword evidence="10" id="KW-1185">Reference proteome</keyword>
<dbReference type="EMBL" id="CAWUHB010000046">
    <property type="protein sequence ID" value="CAK7228933.1"/>
    <property type="molecule type" value="Genomic_DNA"/>
</dbReference>
<dbReference type="PANTHER" id="PTHR24355:SF18">
    <property type="entry name" value="G PROTEIN-COUPLED RECEPTOR KINASE"/>
    <property type="match status" value="1"/>
</dbReference>
<dbReference type="Gene3D" id="1.10.510.10">
    <property type="entry name" value="Transferase(Phosphotransferase) domain 1"/>
    <property type="match status" value="1"/>
</dbReference>
<gene>
    <name evidence="9" type="ORF">SCUCBS95973_007048</name>
</gene>
<evidence type="ECO:0000256" key="4">
    <source>
        <dbReference type="ARBA" id="ARBA00022777"/>
    </source>
</evidence>
<dbReference type="Proteomes" id="UP001642405">
    <property type="component" value="Unassembled WGS sequence"/>
</dbReference>
<evidence type="ECO:0000313" key="10">
    <source>
        <dbReference type="Proteomes" id="UP001642405"/>
    </source>
</evidence>
<protein>
    <recommendedName>
        <fullName evidence="8">Protein kinase domain-containing protein</fullName>
    </recommendedName>
</protein>
<keyword evidence="5" id="KW-0067">ATP-binding</keyword>
<evidence type="ECO:0000256" key="1">
    <source>
        <dbReference type="ARBA" id="ARBA00022527"/>
    </source>
</evidence>
<keyword evidence="7" id="KW-1133">Transmembrane helix</keyword>
<evidence type="ECO:0000256" key="5">
    <source>
        <dbReference type="ARBA" id="ARBA00022840"/>
    </source>
</evidence>
<keyword evidence="7" id="KW-0812">Transmembrane</keyword>
<evidence type="ECO:0000256" key="6">
    <source>
        <dbReference type="SAM" id="MobiDB-lite"/>
    </source>
</evidence>
<dbReference type="SUPFAM" id="SSF56112">
    <property type="entry name" value="Protein kinase-like (PK-like)"/>
    <property type="match status" value="1"/>
</dbReference>
<dbReference type="InterPro" id="IPR000719">
    <property type="entry name" value="Prot_kinase_dom"/>
</dbReference>
<keyword evidence="4" id="KW-0418">Kinase</keyword>
<evidence type="ECO:0000259" key="8">
    <source>
        <dbReference type="PROSITE" id="PS50011"/>
    </source>
</evidence>
<sequence>MHPCALLSQRSHLLGVGTYGIVFAVGSAVAVKVSRKASGCGEEFANEQKTYQVLGRNKSPYILPYFVLIPGQATFLLRAKSDLRAVLQSPQYTFQREQGVRWMAQICAGVAFMESQGYAHGDLRPGNILMDAHGNMRLFDLGSALPIGGARLVGTEPFARQLTREEMQDGSVHYGEAGPRSETFALGSIWYSILRGHYPGQEEGKDGKDGSIKLRPGDNPEERRQYRLARRAAFREKRFPALDLEGSADDQIVHRCWHGQYATVAALEQEFRGGCGSCGGRDGADGGGSPEWYRFEGESDEYLAEQERECTAWVAGGGLDTLPTPFNRN</sequence>
<keyword evidence="3" id="KW-0547">Nucleotide-binding</keyword>
<feature type="region of interest" description="Disordered" evidence="6">
    <location>
        <begin position="201"/>
        <end position="223"/>
    </location>
</feature>
<keyword evidence="2" id="KW-0808">Transferase</keyword>
<evidence type="ECO:0000256" key="3">
    <source>
        <dbReference type="ARBA" id="ARBA00022741"/>
    </source>
</evidence>
<evidence type="ECO:0000256" key="2">
    <source>
        <dbReference type="ARBA" id="ARBA00022679"/>
    </source>
</evidence>
<accession>A0ABP0CAU4</accession>
<feature type="domain" description="Protein kinase" evidence="8">
    <location>
        <begin position="8"/>
        <end position="329"/>
    </location>
</feature>